<comment type="caution">
    <text evidence="1">The sequence shown here is derived from an EMBL/GenBank/DDBJ whole genome shotgun (WGS) entry which is preliminary data.</text>
</comment>
<dbReference type="EMBL" id="QGKW02001660">
    <property type="protein sequence ID" value="KAF2583082.1"/>
    <property type="molecule type" value="Genomic_DNA"/>
</dbReference>
<dbReference type="AlphaFoldDB" id="A0A8S9JNF8"/>
<sequence length="111" mass="12091">MYVPAAKHGSATTKNIETSSLLLHQGCTFACEGDIWPVGANGPLEHLVCKDIWSARISGPLGRLVRWDIRPVGASSPLGHPVRWDIWPVGASGPLGHLACWDIRLMTNVWL</sequence>
<organism evidence="1 2">
    <name type="scientific">Brassica cretica</name>
    <name type="common">Mustard</name>
    <dbReference type="NCBI Taxonomy" id="69181"/>
    <lineage>
        <taxon>Eukaryota</taxon>
        <taxon>Viridiplantae</taxon>
        <taxon>Streptophyta</taxon>
        <taxon>Embryophyta</taxon>
        <taxon>Tracheophyta</taxon>
        <taxon>Spermatophyta</taxon>
        <taxon>Magnoliopsida</taxon>
        <taxon>eudicotyledons</taxon>
        <taxon>Gunneridae</taxon>
        <taxon>Pentapetalae</taxon>
        <taxon>rosids</taxon>
        <taxon>malvids</taxon>
        <taxon>Brassicales</taxon>
        <taxon>Brassicaceae</taxon>
        <taxon>Brassiceae</taxon>
        <taxon>Brassica</taxon>
    </lineage>
</organism>
<evidence type="ECO:0000313" key="2">
    <source>
        <dbReference type="Proteomes" id="UP000712281"/>
    </source>
</evidence>
<accession>A0A8S9JNF8</accession>
<protein>
    <submittedName>
        <fullName evidence="1">Uncharacterized protein</fullName>
    </submittedName>
</protein>
<proteinExistence type="predicted"/>
<name>A0A8S9JNF8_BRACR</name>
<evidence type="ECO:0000313" key="1">
    <source>
        <dbReference type="EMBL" id="KAF2583082.1"/>
    </source>
</evidence>
<dbReference type="Proteomes" id="UP000712281">
    <property type="component" value="Unassembled WGS sequence"/>
</dbReference>
<gene>
    <name evidence="1" type="ORF">F2Q68_00006869</name>
</gene>
<reference evidence="1" key="1">
    <citation type="submission" date="2019-12" db="EMBL/GenBank/DDBJ databases">
        <title>Genome sequencing and annotation of Brassica cretica.</title>
        <authorList>
            <person name="Studholme D.J."/>
            <person name="Sarris P.F."/>
        </authorList>
    </citation>
    <scope>NUCLEOTIDE SEQUENCE</scope>
    <source>
        <strain evidence="1">PFS-001/15</strain>
        <tissue evidence="1">Leaf</tissue>
    </source>
</reference>